<gene>
    <name evidence="5" type="primary">yciB</name>
    <name evidence="6" type="ordered locus">S70_00570</name>
</gene>
<sequence length="191" mass="22132">MKQLIDFIPLVIFFIVYKIYGIYYASGALLVATPLALLATYLIYKHVEKVAKITCLIVMIFASLTLIFHTDSFIKWKVTIIYALFALALLISQWFTEKPLIQRMLGNNQEIRLPDNIWVKLNSAWVIFFIACAALNVYIAFWLPLDVWMNFKVFGLTAGTLIFTVLSVIYIYKNMSKEPREQPTEQSKEEK</sequence>
<feature type="transmembrane region" description="Helical" evidence="5">
    <location>
        <begin position="20"/>
        <end position="43"/>
    </location>
</feature>
<dbReference type="OrthoDB" id="9788219at2"/>
<evidence type="ECO:0000313" key="6">
    <source>
        <dbReference type="EMBL" id="AFH92017.1"/>
    </source>
</evidence>
<dbReference type="GeneID" id="93519147"/>
<feature type="transmembrane region" description="Helical" evidence="5">
    <location>
        <begin position="117"/>
        <end position="141"/>
    </location>
</feature>
<organism evidence="6 7">
    <name type="scientific">Providencia stuartii (strain MRSN 2154)</name>
    <dbReference type="NCBI Taxonomy" id="1157951"/>
    <lineage>
        <taxon>Bacteria</taxon>
        <taxon>Pseudomonadati</taxon>
        <taxon>Pseudomonadota</taxon>
        <taxon>Gammaproteobacteria</taxon>
        <taxon>Enterobacterales</taxon>
        <taxon>Morganellaceae</taxon>
        <taxon>Providencia</taxon>
    </lineage>
</organism>
<comment type="function">
    <text evidence="5">Plays a role in cell envelope biogenesis, maintenance of cell envelope integrity and membrane homeostasis.</text>
</comment>
<feature type="transmembrane region" description="Helical" evidence="5">
    <location>
        <begin position="74"/>
        <end position="96"/>
    </location>
</feature>
<dbReference type="GO" id="GO:0005886">
    <property type="term" value="C:plasma membrane"/>
    <property type="evidence" value="ECO:0007669"/>
    <property type="project" value="UniProtKB-SubCell"/>
</dbReference>
<dbReference type="RefSeq" id="WP_004920227.1">
    <property type="nucleotide sequence ID" value="NC_017731.1"/>
</dbReference>
<evidence type="ECO:0000256" key="5">
    <source>
        <dbReference type="HAMAP-Rule" id="MF_00189"/>
    </source>
</evidence>
<comment type="similarity">
    <text evidence="5">Belongs to the YciB family.</text>
</comment>
<feature type="transmembrane region" description="Helical" evidence="5">
    <location>
        <begin position="153"/>
        <end position="172"/>
    </location>
</feature>
<dbReference type="HAMAP" id="MF_00189">
    <property type="entry name" value="YciB"/>
    <property type="match status" value="1"/>
</dbReference>
<evidence type="ECO:0000256" key="1">
    <source>
        <dbReference type="ARBA" id="ARBA00022475"/>
    </source>
</evidence>
<evidence type="ECO:0000313" key="7">
    <source>
        <dbReference type="Proteomes" id="UP000005012"/>
    </source>
</evidence>
<feature type="transmembrane region" description="Helical" evidence="5">
    <location>
        <begin position="50"/>
        <end position="68"/>
    </location>
</feature>
<accession>A0A140SSH8</accession>
<comment type="subcellular location">
    <subcellularLocation>
        <location evidence="5">Cell inner membrane</location>
        <topology evidence="5">Multi-pass membrane protein</topology>
    </subcellularLocation>
</comment>
<dbReference type="NCBIfam" id="NF001324">
    <property type="entry name" value="PRK00259.1-2"/>
    <property type="match status" value="1"/>
</dbReference>
<dbReference type="PANTHER" id="PTHR36917:SF1">
    <property type="entry name" value="INNER MEMBRANE-SPANNING PROTEIN YCIB"/>
    <property type="match status" value="1"/>
</dbReference>
<evidence type="ECO:0000256" key="2">
    <source>
        <dbReference type="ARBA" id="ARBA00022692"/>
    </source>
</evidence>
<keyword evidence="4 5" id="KW-0472">Membrane</keyword>
<reference evidence="6 7" key="1">
    <citation type="journal article" date="2012" name="J. Bacteriol.">
        <title>Complete Genome Sequence of Providencia stuartii Clinical Isolate MRSN 2154.</title>
        <authorList>
            <person name="Clifford R.J."/>
            <person name="Hang J."/>
            <person name="Riley M.C."/>
            <person name="Onmus-Leone F."/>
            <person name="Kuschner R.A."/>
            <person name="Lesho E.P."/>
            <person name="Waterman P.E."/>
        </authorList>
    </citation>
    <scope>NUCLEOTIDE SEQUENCE [LARGE SCALE GENOMIC DNA]</scope>
    <source>
        <strain evidence="6 7">MRSN 2154</strain>
    </source>
</reference>
<dbReference type="KEGG" id="psi:S70_00570"/>
<dbReference type="AlphaFoldDB" id="A0A140SSH8"/>
<dbReference type="Pfam" id="PF04279">
    <property type="entry name" value="IspA"/>
    <property type="match status" value="1"/>
</dbReference>
<evidence type="ECO:0000256" key="3">
    <source>
        <dbReference type="ARBA" id="ARBA00022989"/>
    </source>
</evidence>
<dbReference type="Proteomes" id="UP000005012">
    <property type="component" value="Chromosome"/>
</dbReference>
<dbReference type="PANTHER" id="PTHR36917">
    <property type="entry name" value="INTRACELLULAR SEPTATION PROTEIN A-RELATED"/>
    <property type="match status" value="1"/>
</dbReference>
<protein>
    <recommendedName>
        <fullName evidence="5">Inner membrane-spanning protein YciB</fullName>
    </recommendedName>
</protein>
<dbReference type="NCBIfam" id="TIGR00997">
    <property type="entry name" value="ispZ"/>
    <property type="match status" value="1"/>
</dbReference>
<dbReference type="InterPro" id="IPR006008">
    <property type="entry name" value="YciB"/>
</dbReference>
<reference evidence="7" key="2">
    <citation type="submission" date="2012-04" db="EMBL/GenBank/DDBJ databases">
        <title>Complete genome sequence of Providencia stuartii clinical isolate MRSN 2154.</title>
        <authorList>
            <person name="Clifford R.J."/>
            <person name="Hang J."/>
            <person name="Riley M.C."/>
            <person name="Onmus-Leone F."/>
            <person name="Kuschner R.A."/>
            <person name="Lesho E.P."/>
            <person name="Waterman P.E."/>
        </authorList>
    </citation>
    <scope>NUCLEOTIDE SEQUENCE [LARGE SCALE GENOMIC DNA]</scope>
    <source>
        <strain evidence="7">MRSN 2154</strain>
    </source>
</reference>
<keyword evidence="3 5" id="KW-1133">Transmembrane helix</keyword>
<dbReference type="PATRIC" id="fig|1157951.4.peg.117"/>
<keyword evidence="2 5" id="KW-0812">Transmembrane</keyword>
<proteinExistence type="inferred from homology"/>
<dbReference type="EMBL" id="CP003488">
    <property type="protein sequence ID" value="AFH92017.1"/>
    <property type="molecule type" value="Genomic_DNA"/>
</dbReference>
<keyword evidence="1 5" id="KW-1003">Cell membrane</keyword>
<dbReference type="HOGENOM" id="CLU_089554_2_0_6"/>
<name>A0A140SSH8_PROSM</name>
<keyword evidence="5" id="KW-0997">Cell inner membrane</keyword>
<evidence type="ECO:0000256" key="4">
    <source>
        <dbReference type="ARBA" id="ARBA00023136"/>
    </source>
</evidence>